<gene>
    <name evidence="2" type="primary">A38</name>
</gene>
<feature type="transmembrane region" description="Helical" evidence="1">
    <location>
        <begin position="119"/>
        <end position="146"/>
    </location>
</feature>
<feature type="transmembrane region" description="Helical" evidence="1">
    <location>
        <begin position="153"/>
        <end position="170"/>
    </location>
</feature>
<keyword evidence="1" id="KW-0812">Transmembrane</keyword>
<name>G8XUL6_9BETA</name>
<reference evidence="2" key="1">
    <citation type="submission" date="2011-12" db="EMBL/GenBank/DDBJ databases">
        <title>Comparative genomics of primate cytomegaloviruses.</title>
        <authorList>
            <person name="Davison A.J."/>
            <person name="Holton M."/>
            <person name="Dolan A."/>
            <person name="Dargan D.J."/>
            <person name="Gatherer D."/>
            <person name="Hayward G.S."/>
        </authorList>
    </citation>
    <scope>NUCLEOTIDE SEQUENCE [LARGE SCALE GENOMIC DNA]</scope>
    <source>
        <strain evidence="2">S34E</strain>
    </source>
</reference>
<proteinExistence type="predicted"/>
<dbReference type="RefSeq" id="YP_004940167.1">
    <property type="nucleotide sequence ID" value="NC_016447.1"/>
</dbReference>
<feature type="transmembrane region" description="Helical" evidence="1">
    <location>
        <begin position="88"/>
        <end position="113"/>
    </location>
</feature>
<sequence length="263" mass="29812">MKYQPSVAITINPKRDEETAKMPAEKITENTPPVKAFPYPFDLIPPTFIGEIYWLFIILVWVTAIFVCVSFTVWVFQIGPEGISDKNVLLVYGPHTVCVCSVLALCCALIILWRNPAAPYGYCISFVYSLMPAFLGLTLCCGLFFFSVKGGMLASLVSLAILWSLAWYVHNTKRDLRIVGYFVLGWTPLYVMVIIMLVRGAPLATLFGFMWMVYMGGMIMFQLYIQLHCPLNGLNPMVYACSLYFLVMLFYLGTIVCLYDWLP</sequence>
<protein>
    <submittedName>
        <fullName evidence="2">Membrane protein A38</fullName>
    </submittedName>
</protein>
<feature type="transmembrane region" description="Helical" evidence="1">
    <location>
        <begin position="237"/>
        <end position="262"/>
    </location>
</feature>
<keyword evidence="1" id="KW-0472">Membrane</keyword>
<feature type="transmembrane region" description="Helical" evidence="1">
    <location>
        <begin position="205"/>
        <end position="225"/>
    </location>
</feature>
<organism evidence="2 3">
    <name type="scientific">Aotine betaherpesvirus 1</name>
    <dbReference type="NCBI Taxonomy" id="50290"/>
    <lineage>
        <taxon>Viruses</taxon>
        <taxon>Duplodnaviria</taxon>
        <taxon>Heunggongvirae</taxon>
        <taxon>Peploviricota</taxon>
        <taxon>Herviviricetes</taxon>
        <taxon>Herpesvirales</taxon>
        <taxon>Orthoherpesviridae</taxon>
        <taxon>Betaherpesvirinae</taxon>
        <taxon>Cytomegalovirus</taxon>
        <taxon>Cytomegalovirus aotinebeta1</taxon>
    </lineage>
</organism>
<evidence type="ECO:0000313" key="3">
    <source>
        <dbReference type="Proteomes" id="UP000113968"/>
    </source>
</evidence>
<evidence type="ECO:0000256" key="1">
    <source>
        <dbReference type="SAM" id="Phobius"/>
    </source>
</evidence>
<accession>G8XUL6</accession>
<dbReference type="Proteomes" id="UP000113968">
    <property type="component" value="Segment"/>
</dbReference>
<dbReference type="EMBL" id="FJ483970">
    <property type="protein sequence ID" value="AEV80858.1"/>
    <property type="molecule type" value="Genomic_DNA"/>
</dbReference>
<feature type="transmembrane region" description="Helical" evidence="1">
    <location>
        <begin position="52"/>
        <end position="76"/>
    </location>
</feature>
<evidence type="ECO:0000313" key="2">
    <source>
        <dbReference type="EMBL" id="AEV80858.1"/>
    </source>
</evidence>
<keyword evidence="3" id="KW-1185">Reference proteome</keyword>
<feature type="transmembrane region" description="Helical" evidence="1">
    <location>
        <begin position="176"/>
        <end position="198"/>
    </location>
</feature>
<dbReference type="KEGG" id="vg:11464224"/>
<dbReference type="GeneID" id="11464224"/>
<keyword evidence="1" id="KW-1133">Transmembrane helix</keyword>